<comment type="caution">
    <text evidence="1">The sequence shown here is derived from an EMBL/GenBank/DDBJ whole genome shotgun (WGS) entry which is preliminary data.</text>
</comment>
<reference evidence="1 2" key="1">
    <citation type="submission" date="2021-04" db="EMBL/GenBank/DDBJ databases">
        <authorList>
            <person name="Pira H."/>
            <person name="Risdian C."/>
            <person name="Wink J."/>
        </authorList>
    </citation>
    <scope>NUCLEOTIDE SEQUENCE [LARGE SCALE GENOMIC DNA]</scope>
    <source>
        <strain evidence="1 2">WH53</strain>
    </source>
</reference>
<name>A0ABS5ZI22_9GAMM</name>
<organism evidence="1 2">
    <name type="scientific">Zooshikella harenae</name>
    <dbReference type="NCBI Taxonomy" id="2827238"/>
    <lineage>
        <taxon>Bacteria</taxon>
        <taxon>Pseudomonadati</taxon>
        <taxon>Pseudomonadota</taxon>
        <taxon>Gammaproteobacteria</taxon>
        <taxon>Oceanospirillales</taxon>
        <taxon>Zooshikellaceae</taxon>
        <taxon>Zooshikella</taxon>
    </lineage>
</organism>
<accession>A0ABS5ZI22</accession>
<sequence length="76" mass="8829">MNNYVAYTLTQKDELVRKKIWVVIDKDKQPKIGEKGLFLNEGEWVVMAREKHSPQQAIGRVVFSGEIRLSLEEILD</sequence>
<dbReference type="RefSeq" id="WP_215822007.1">
    <property type="nucleotide sequence ID" value="NZ_JAGSOY010000098.1"/>
</dbReference>
<keyword evidence="2" id="KW-1185">Reference proteome</keyword>
<gene>
    <name evidence="1" type="ORF">KCG35_21930</name>
</gene>
<evidence type="ECO:0000313" key="2">
    <source>
        <dbReference type="Proteomes" id="UP000690515"/>
    </source>
</evidence>
<proteinExistence type="predicted"/>
<evidence type="ECO:0000313" key="1">
    <source>
        <dbReference type="EMBL" id="MBU2713724.1"/>
    </source>
</evidence>
<protein>
    <submittedName>
        <fullName evidence="1">Uncharacterized protein</fullName>
    </submittedName>
</protein>
<dbReference type="EMBL" id="JAGSOY010000098">
    <property type="protein sequence ID" value="MBU2713724.1"/>
    <property type="molecule type" value="Genomic_DNA"/>
</dbReference>
<dbReference type="Proteomes" id="UP000690515">
    <property type="component" value="Unassembled WGS sequence"/>
</dbReference>